<name>H3ZJB0_9ALTE</name>
<evidence type="ECO:0000256" key="4">
    <source>
        <dbReference type="ARBA" id="ARBA00022833"/>
    </source>
</evidence>
<keyword evidence="7" id="KW-1133">Transmembrane helix</keyword>
<dbReference type="PANTHER" id="PTHR22726:SF1">
    <property type="entry name" value="METALLOENDOPEPTIDASE OMA1, MITOCHONDRIAL"/>
    <property type="match status" value="1"/>
</dbReference>
<sequence>MAYQPRLPKTNVNVSRQRPLADLLLIGSALTLLLLLLYWLLGLAVDKAISQLDPKLEYQWFGQWQQHSASSPVQQQLQQLSDQLQQCTALAYPVRVSYLDQPLVNAGVLPGGSMLVYRGLLTQLHTENALAFLLAHELAHLEQRDHLRGLGRGLVLAVLSATLTGNANAGQIFLPATELGMARHSQQRELAADARALAILHCHYGHIGGAERFFQTLAASDNSQLPDWFASHPALQKRLTALQSEQQRHGYPVQAEQPLPEVLQQLTTAKSIRIEYASPDAR</sequence>
<organism evidence="9 10">
    <name type="scientific">Alishewanella jeotgali KCTC 22429</name>
    <dbReference type="NCBI Taxonomy" id="1129374"/>
    <lineage>
        <taxon>Bacteria</taxon>
        <taxon>Pseudomonadati</taxon>
        <taxon>Pseudomonadota</taxon>
        <taxon>Gammaproteobacteria</taxon>
        <taxon>Alteromonadales</taxon>
        <taxon>Alteromonadaceae</taxon>
        <taxon>Alishewanella</taxon>
    </lineage>
</organism>
<comment type="similarity">
    <text evidence="6">Belongs to the peptidase M48 family.</text>
</comment>
<protein>
    <submittedName>
        <fullName evidence="9">Peptidase M48 Ste24p</fullName>
    </submittedName>
</protein>
<evidence type="ECO:0000256" key="2">
    <source>
        <dbReference type="ARBA" id="ARBA00022723"/>
    </source>
</evidence>
<keyword evidence="3 6" id="KW-0378">Hydrolase</keyword>
<dbReference type="GO" id="GO:0016020">
    <property type="term" value="C:membrane"/>
    <property type="evidence" value="ECO:0007669"/>
    <property type="project" value="TreeGrafter"/>
</dbReference>
<dbReference type="PATRIC" id="fig|1129374.4.peg.3433"/>
<dbReference type="AlphaFoldDB" id="H3ZJB0"/>
<dbReference type="InterPro" id="IPR001915">
    <property type="entry name" value="Peptidase_M48"/>
</dbReference>
<gene>
    <name evidence="9" type="ORF">AJE_17390</name>
</gene>
<keyword evidence="1 6" id="KW-0645">Protease</keyword>
<proteinExistence type="inferred from homology"/>
<keyword evidence="10" id="KW-1185">Reference proteome</keyword>
<keyword evidence="5 6" id="KW-0482">Metalloprotease</keyword>
<keyword evidence="7" id="KW-0472">Membrane</keyword>
<evidence type="ECO:0000256" key="6">
    <source>
        <dbReference type="RuleBase" id="RU003983"/>
    </source>
</evidence>
<dbReference type="PANTHER" id="PTHR22726">
    <property type="entry name" value="METALLOENDOPEPTIDASE OMA1"/>
    <property type="match status" value="1"/>
</dbReference>
<dbReference type="EMBL" id="AHTH01000062">
    <property type="protein sequence ID" value="EHR39325.1"/>
    <property type="molecule type" value="Genomic_DNA"/>
</dbReference>
<evidence type="ECO:0000256" key="7">
    <source>
        <dbReference type="SAM" id="Phobius"/>
    </source>
</evidence>
<evidence type="ECO:0000259" key="8">
    <source>
        <dbReference type="Pfam" id="PF01435"/>
    </source>
</evidence>
<accession>H3ZJB0</accession>
<dbReference type="GO" id="GO:0046872">
    <property type="term" value="F:metal ion binding"/>
    <property type="evidence" value="ECO:0007669"/>
    <property type="project" value="UniProtKB-KW"/>
</dbReference>
<comment type="cofactor">
    <cofactor evidence="6">
        <name>Zn(2+)</name>
        <dbReference type="ChEBI" id="CHEBI:29105"/>
    </cofactor>
    <text evidence="6">Binds 1 zinc ion per subunit.</text>
</comment>
<evidence type="ECO:0000313" key="9">
    <source>
        <dbReference type="EMBL" id="EHR39325.1"/>
    </source>
</evidence>
<comment type="caution">
    <text evidence="9">The sequence shown here is derived from an EMBL/GenBank/DDBJ whole genome shotgun (WGS) entry which is preliminary data.</text>
</comment>
<dbReference type="Gene3D" id="3.30.2010.10">
    <property type="entry name" value="Metalloproteases ('zincins'), catalytic domain"/>
    <property type="match status" value="1"/>
</dbReference>
<dbReference type="CDD" id="cd07324">
    <property type="entry name" value="M48C_Oma1-like"/>
    <property type="match status" value="1"/>
</dbReference>
<dbReference type="eggNOG" id="COG0501">
    <property type="taxonomic scope" value="Bacteria"/>
</dbReference>
<dbReference type="RefSeq" id="WP_008610394.1">
    <property type="nucleotide sequence ID" value="NZ_AHTH01000062.1"/>
</dbReference>
<dbReference type="GO" id="GO:0051603">
    <property type="term" value="P:proteolysis involved in protein catabolic process"/>
    <property type="evidence" value="ECO:0007669"/>
    <property type="project" value="TreeGrafter"/>
</dbReference>
<keyword evidence="4 6" id="KW-0862">Zinc</keyword>
<evidence type="ECO:0000256" key="1">
    <source>
        <dbReference type="ARBA" id="ARBA00022670"/>
    </source>
</evidence>
<dbReference type="InterPro" id="IPR051156">
    <property type="entry name" value="Mito/Outer_Membr_Metalloprot"/>
</dbReference>
<evidence type="ECO:0000256" key="5">
    <source>
        <dbReference type="ARBA" id="ARBA00023049"/>
    </source>
</evidence>
<keyword evidence="7" id="KW-0812">Transmembrane</keyword>
<feature type="transmembrane region" description="Helical" evidence="7">
    <location>
        <begin position="20"/>
        <end position="41"/>
    </location>
</feature>
<reference evidence="9 10" key="1">
    <citation type="journal article" date="2012" name="J. Bacteriol.">
        <title>Genome Sequence of Extracellular-Protease-Producing Alishewanella jeotgali Isolated from Traditional Korean Fermented Seafood.</title>
        <authorList>
            <person name="Jung J."/>
            <person name="Chun J."/>
            <person name="Park W."/>
        </authorList>
    </citation>
    <scope>NUCLEOTIDE SEQUENCE [LARGE SCALE GENOMIC DNA]</scope>
    <source>
        <strain evidence="9 10">KCTC 22429</strain>
    </source>
</reference>
<evidence type="ECO:0000313" key="10">
    <source>
        <dbReference type="Proteomes" id="UP000012046"/>
    </source>
</evidence>
<dbReference type="GO" id="GO:0004222">
    <property type="term" value="F:metalloendopeptidase activity"/>
    <property type="evidence" value="ECO:0007669"/>
    <property type="project" value="InterPro"/>
</dbReference>
<dbReference type="STRING" id="1129374.AJE_17390"/>
<dbReference type="Proteomes" id="UP000012046">
    <property type="component" value="Unassembled WGS sequence"/>
</dbReference>
<keyword evidence="2" id="KW-0479">Metal-binding</keyword>
<dbReference type="Pfam" id="PF01435">
    <property type="entry name" value="Peptidase_M48"/>
    <property type="match status" value="1"/>
</dbReference>
<evidence type="ECO:0000256" key="3">
    <source>
        <dbReference type="ARBA" id="ARBA00022801"/>
    </source>
</evidence>
<feature type="domain" description="Peptidase M48" evidence="8">
    <location>
        <begin position="73"/>
        <end position="245"/>
    </location>
</feature>